<dbReference type="GO" id="GO:0042597">
    <property type="term" value="C:periplasmic space"/>
    <property type="evidence" value="ECO:0007669"/>
    <property type="project" value="InterPro"/>
</dbReference>
<dbReference type="Gene3D" id="1.25.20.10">
    <property type="entry name" value="Bacterial muramidases"/>
    <property type="match status" value="1"/>
</dbReference>
<comment type="similarity">
    <text evidence="1">Belongs to the transglycosylase Slt family.</text>
</comment>
<dbReference type="PANTHER" id="PTHR37423:SF5">
    <property type="entry name" value="SOLUBLE LYTIC MUREIN TRANSGLYCOSYLASE"/>
    <property type="match status" value="1"/>
</dbReference>
<accession>A0A498C534</accession>
<dbReference type="SUPFAM" id="SSF53955">
    <property type="entry name" value="Lysozyme-like"/>
    <property type="match status" value="1"/>
</dbReference>
<dbReference type="Proteomes" id="UP000275461">
    <property type="component" value="Unassembled WGS sequence"/>
</dbReference>
<evidence type="ECO:0000313" key="7">
    <source>
        <dbReference type="Proteomes" id="UP000275461"/>
    </source>
</evidence>
<dbReference type="InterPro" id="IPR008939">
    <property type="entry name" value="Lytic_TGlycosylase_superhlx_U"/>
</dbReference>
<evidence type="ECO:0000256" key="1">
    <source>
        <dbReference type="ARBA" id="ARBA00007734"/>
    </source>
</evidence>
<dbReference type="SUPFAM" id="SSF48435">
    <property type="entry name" value="Bacterial muramidases"/>
    <property type="match status" value="1"/>
</dbReference>
<dbReference type="InterPro" id="IPR037061">
    <property type="entry name" value="Lytic_TGlycoase_superhlx_L_sf"/>
</dbReference>
<keyword evidence="7" id="KW-1185">Reference proteome</keyword>
<evidence type="ECO:0000313" key="6">
    <source>
        <dbReference type="EMBL" id="RLK50343.1"/>
    </source>
</evidence>
<feature type="domain" description="Lytic transglycosylase superhelical linker" evidence="5">
    <location>
        <begin position="404"/>
        <end position="469"/>
    </location>
</feature>
<dbReference type="Gene3D" id="1.10.530.10">
    <property type="match status" value="1"/>
</dbReference>
<dbReference type="PANTHER" id="PTHR37423">
    <property type="entry name" value="SOLUBLE LYTIC MUREIN TRANSGLYCOSYLASE-RELATED"/>
    <property type="match status" value="1"/>
</dbReference>
<dbReference type="EMBL" id="RCDA01000001">
    <property type="protein sequence ID" value="RLK50343.1"/>
    <property type="molecule type" value="Genomic_DNA"/>
</dbReference>
<dbReference type="GO" id="GO:0004553">
    <property type="term" value="F:hydrolase activity, hydrolyzing O-glycosyl compounds"/>
    <property type="evidence" value="ECO:0007669"/>
    <property type="project" value="InterPro"/>
</dbReference>
<comment type="caution">
    <text evidence="6">The sequence shown here is derived from an EMBL/GenBank/DDBJ whole genome shotgun (WGS) entry which is preliminary data.</text>
</comment>
<gene>
    <name evidence="6" type="ORF">DFR31_0239</name>
</gene>
<sequence>MRAMLLSALVVSVNGAVVAAPDDKKTERELFKASWERLAANRPVDMGQISDQLADYPLLPYLHYRDLRNRLSDASASEVQGFLDAHDLPVNRFLRNAWLRQKAAERDWKGFIAAYEPEQTNTTLECHYLEAQAQTAGLDTHWVRDARALWTVGHSQPDACDPVFDRLYERGILRGDDAWARIEKAMDNDQVGLAGFVARRLLSDEERALFRSWERLHSDPTRLLDGTGVDLSHPRGGDILAAGLRRLGVRDPDKAWQALDRHARAGHLKAEQVHDLRRHVALRAAYSHRDTAWGYLEQLERPAVNKEVRLWRARVALGRQDWQGLEGAIADLPAELREQDKWRYWAARADLAQGQLHGANEAFSRLADTRSYYGFLAADHALDGYAMPADARQPASSEREREALAARTGVARAHEFFRLGMWPEARREWQAQLSGATAEEREAAAELAHDWGWHDRAIFTAHHAGLHHDVALRFPTPFRDQVEHHARQAGLDPAFVFAIIRKESAFMTDARSHAGALGLMQVMPGTGREVARRQGRPLGSTYSLLDPDTSLRIGTAYLAEMMDRYEGNAVLAAAAYNAGPRHVDRWLEASGDAPADVWVERITFRETRGYVKDVLAWTSIFSWQLGREPVRVATQMRGGTHFASLDR</sequence>
<evidence type="ECO:0000256" key="2">
    <source>
        <dbReference type="ARBA" id="ARBA00022729"/>
    </source>
</evidence>
<dbReference type="InterPro" id="IPR008258">
    <property type="entry name" value="Transglycosylase_SLT_dom_1"/>
</dbReference>
<dbReference type="CDD" id="cd13401">
    <property type="entry name" value="Slt70-like"/>
    <property type="match status" value="1"/>
</dbReference>
<dbReference type="InterPro" id="IPR023346">
    <property type="entry name" value="Lysozyme-like_dom_sf"/>
</dbReference>
<dbReference type="Pfam" id="PF14718">
    <property type="entry name" value="SLT_L"/>
    <property type="match status" value="1"/>
</dbReference>
<evidence type="ECO:0000259" key="5">
    <source>
        <dbReference type="Pfam" id="PF14718"/>
    </source>
</evidence>
<name>A0A498C534_9GAMM</name>
<organism evidence="6 7">
    <name type="scientific">Alkalispirillum mobile</name>
    <dbReference type="NCBI Taxonomy" id="85925"/>
    <lineage>
        <taxon>Bacteria</taxon>
        <taxon>Pseudomonadati</taxon>
        <taxon>Pseudomonadota</taxon>
        <taxon>Gammaproteobacteria</taxon>
        <taxon>Chromatiales</taxon>
        <taxon>Ectothiorhodospiraceae</taxon>
        <taxon>Alkalispirillum</taxon>
    </lineage>
</organism>
<evidence type="ECO:0000256" key="3">
    <source>
        <dbReference type="SAM" id="SignalP"/>
    </source>
</evidence>
<dbReference type="AlphaFoldDB" id="A0A498C534"/>
<feature type="signal peptide" evidence="3">
    <location>
        <begin position="1"/>
        <end position="19"/>
    </location>
</feature>
<keyword evidence="2 3" id="KW-0732">Signal</keyword>
<dbReference type="InterPro" id="IPR012289">
    <property type="entry name" value="Lytic_TGlycosylase_superhlx_L"/>
</dbReference>
<reference evidence="6 7" key="1">
    <citation type="submission" date="2018-10" db="EMBL/GenBank/DDBJ databases">
        <title>Genomic Encyclopedia of Type Strains, Phase IV (KMG-IV): sequencing the most valuable type-strain genomes for metagenomic binning, comparative biology and taxonomic classification.</title>
        <authorList>
            <person name="Goeker M."/>
        </authorList>
    </citation>
    <scope>NUCLEOTIDE SEQUENCE [LARGE SCALE GENOMIC DNA]</scope>
    <source>
        <strain evidence="6 7">DSM 12769</strain>
    </source>
</reference>
<feature type="domain" description="Transglycosylase SLT" evidence="4">
    <location>
        <begin position="484"/>
        <end position="596"/>
    </location>
</feature>
<evidence type="ECO:0000259" key="4">
    <source>
        <dbReference type="Pfam" id="PF01464"/>
    </source>
</evidence>
<dbReference type="Gene3D" id="1.10.1240.20">
    <property type="entry name" value="Lytic transglycosylase, superhelical linker domain"/>
    <property type="match status" value="1"/>
</dbReference>
<protein>
    <submittedName>
        <fullName evidence="6">Soluble lytic murein transglycosylase</fullName>
    </submittedName>
</protein>
<proteinExistence type="inferred from homology"/>
<feature type="chain" id="PRO_5019866330" evidence="3">
    <location>
        <begin position="20"/>
        <end position="647"/>
    </location>
</feature>
<dbReference type="Pfam" id="PF01464">
    <property type="entry name" value="SLT"/>
    <property type="match status" value="1"/>
</dbReference>